<proteinExistence type="predicted"/>
<feature type="region of interest" description="Disordered" evidence="1">
    <location>
        <begin position="244"/>
        <end position="374"/>
    </location>
</feature>
<dbReference type="Proteomes" id="UP001369815">
    <property type="component" value="Unassembled WGS sequence"/>
</dbReference>
<feature type="compositionally biased region" description="Polar residues" evidence="1">
    <location>
        <begin position="311"/>
        <end position="321"/>
    </location>
</feature>
<evidence type="ECO:0000256" key="1">
    <source>
        <dbReference type="SAM" id="MobiDB-lite"/>
    </source>
</evidence>
<feature type="compositionally biased region" description="Acidic residues" evidence="1">
    <location>
        <begin position="341"/>
        <end position="360"/>
    </location>
</feature>
<organism evidence="2 3">
    <name type="scientific">Daldinia eschscholtzii</name>
    <dbReference type="NCBI Taxonomy" id="292717"/>
    <lineage>
        <taxon>Eukaryota</taxon>
        <taxon>Fungi</taxon>
        <taxon>Dikarya</taxon>
        <taxon>Ascomycota</taxon>
        <taxon>Pezizomycotina</taxon>
        <taxon>Sordariomycetes</taxon>
        <taxon>Xylariomycetidae</taxon>
        <taxon>Xylariales</taxon>
        <taxon>Hypoxylaceae</taxon>
        <taxon>Daldinia</taxon>
    </lineage>
</organism>
<evidence type="ECO:0000313" key="3">
    <source>
        <dbReference type="Proteomes" id="UP001369815"/>
    </source>
</evidence>
<gene>
    <name evidence="2" type="ORF">Daesc_006781</name>
</gene>
<dbReference type="AlphaFoldDB" id="A0AAX6MIG1"/>
<accession>A0AAX6MIG1</accession>
<feature type="compositionally biased region" description="Low complexity" evidence="1">
    <location>
        <begin position="261"/>
        <end position="270"/>
    </location>
</feature>
<feature type="compositionally biased region" description="Polar residues" evidence="1">
    <location>
        <begin position="364"/>
        <end position="374"/>
    </location>
</feature>
<sequence>MMPSVLGASMPHIPPQGYSSDPTFDELSRQLAFSDSMRRISRGSTGQRTPGAMRIVKPSSANNSPQAMMARRRTMMNDSNLARRRQQALDQAFLQQMQQQDCTSYSSPEDPIKRNNRPVSWHPTSHLQQPHMHIAMPQPDFSQYVVPTPMPYQQTDIYSGYQHLPPTPAIYSGQTSPVSSMSPLCLPYAGTSQTQPTPAYISHDAWNPTPQMIPNYTVDSSPGELEPFPSFDNQTSFTWDNGFNAQEFGSCTAPPTPDEFQPVQQPQPVVTPEESIPYQPLEEPEEEGEILVGMGLYDPPSKMDDDPSLDNYRTTTSQLLDTTYRGRGRGWKLEEAWEPPVSDDEDGDEEENNEEDDEEKEQATESTSTEQNWI</sequence>
<dbReference type="EMBL" id="JBANMG010000006">
    <property type="protein sequence ID" value="KAK6952246.1"/>
    <property type="molecule type" value="Genomic_DNA"/>
</dbReference>
<protein>
    <submittedName>
        <fullName evidence="2">Uncharacterized protein</fullName>
    </submittedName>
</protein>
<evidence type="ECO:0000313" key="2">
    <source>
        <dbReference type="EMBL" id="KAK6952246.1"/>
    </source>
</evidence>
<reference evidence="2 3" key="1">
    <citation type="journal article" date="2024" name="Front Chem Biol">
        <title>Unveiling the potential of Daldinia eschscholtzii MFLUCC 19-0629 through bioactivity and bioinformatics studies for enhanced sustainable agriculture production.</title>
        <authorList>
            <person name="Brooks S."/>
            <person name="Weaver J.A."/>
            <person name="Klomchit A."/>
            <person name="Alharthi S.A."/>
            <person name="Onlamun T."/>
            <person name="Nurani R."/>
            <person name="Vong T.K."/>
            <person name="Alberti F."/>
            <person name="Greco C."/>
        </authorList>
    </citation>
    <scope>NUCLEOTIDE SEQUENCE [LARGE SCALE GENOMIC DNA]</scope>
    <source>
        <strain evidence="2">MFLUCC 19-0629</strain>
    </source>
</reference>
<comment type="caution">
    <text evidence="2">The sequence shown here is derived from an EMBL/GenBank/DDBJ whole genome shotgun (WGS) entry which is preliminary data.</text>
</comment>
<feature type="region of interest" description="Disordered" evidence="1">
    <location>
        <begin position="1"/>
        <end position="65"/>
    </location>
</feature>
<keyword evidence="3" id="KW-1185">Reference proteome</keyword>
<name>A0AAX6MIG1_9PEZI</name>